<protein>
    <submittedName>
        <fullName evidence="1">Uncharacterized protein</fullName>
    </submittedName>
</protein>
<organism evidence="1 2">
    <name type="scientific">Fluviicola taffensis (strain DSM 16823 / NCIMB 13979 / RW262)</name>
    <dbReference type="NCBI Taxonomy" id="755732"/>
    <lineage>
        <taxon>Bacteria</taxon>
        <taxon>Pseudomonadati</taxon>
        <taxon>Bacteroidota</taxon>
        <taxon>Flavobacteriia</taxon>
        <taxon>Flavobacteriales</taxon>
        <taxon>Crocinitomicaceae</taxon>
        <taxon>Fluviicola</taxon>
    </lineage>
</organism>
<dbReference type="eggNOG" id="ENOG5033886">
    <property type="taxonomic scope" value="Bacteria"/>
</dbReference>
<dbReference type="HOGENOM" id="CLU_131433_0_0_10"/>
<dbReference type="KEGG" id="fte:Fluta_0345"/>
<sequence length="171" mass="20013" precursor="true">MEIEKISIRGRVAFGILCLEMFIKHLNYDFSKWKIIIDELWSFTNSNIGLWHEKISEMTPFSILEEIPFEKKGCECINEKKHNELQLLYKNSNAEILKIINLIFDIGTRDSYSSISNFSPDTIKYLNEIISILEQNSIQLPNEKLFINQSISENQGWGKEFSKEDILSEEI</sequence>
<evidence type="ECO:0000313" key="1">
    <source>
        <dbReference type="EMBL" id="AEA42353.1"/>
    </source>
</evidence>
<name>F2IDH7_FLUTR</name>
<dbReference type="EMBL" id="CP002542">
    <property type="protein sequence ID" value="AEA42353.1"/>
    <property type="molecule type" value="Genomic_DNA"/>
</dbReference>
<keyword evidence="2" id="KW-1185">Reference proteome</keyword>
<dbReference type="OrthoDB" id="1364342at2"/>
<reference evidence="1 2" key="1">
    <citation type="journal article" date="2011" name="Stand. Genomic Sci.">
        <title>Complete genome sequence of the gliding freshwater bacterium Fluviicola taffensis type strain (RW262).</title>
        <authorList>
            <person name="Woyke T."/>
            <person name="Chertkov O."/>
            <person name="Lapidus A."/>
            <person name="Nolan M."/>
            <person name="Lucas S."/>
            <person name="Del Rio T.G."/>
            <person name="Tice H."/>
            <person name="Cheng J.F."/>
            <person name="Tapia R."/>
            <person name="Han C."/>
            <person name="Goodwin L."/>
            <person name="Pitluck S."/>
            <person name="Liolios K."/>
            <person name="Pagani I."/>
            <person name="Ivanova N."/>
            <person name="Huntemann M."/>
            <person name="Mavromatis K."/>
            <person name="Mikhailova N."/>
            <person name="Pati A."/>
            <person name="Chen A."/>
            <person name="Palaniappan K."/>
            <person name="Land M."/>
            <person name="Hauser L."/>
            <person name="Brambilla E.M."/>
            <person name="Rohde M."/>
            <person name="Mwirichia R."/>
            <person name="Sikorski J."/>
            <person name="Tindall B.J."/>
            <person name="Goker M."/>
            <person name="Bristow J."/>
            <person name="Eisen J.A."/>
            <person name="Markowitz V."/>
            <person name="Hugenholtz P."/>
            <person name="Klenk H.P."/>
            <person name="Kyrpides N.C."/>
        </authorList>
    </citation>
    <scope>NUCLEOTIDE SEQUENCE [LARGE SCALE GENOMIC DNA]</scope>
    <source>
        <strain evidence="2">DSM 16823 / RW262 / RW262</strain>
    </source>
</reference>
<accession>F2IDH7</accession>
<dbReference type="STRING" id="755732.Fluta_0345"/>
<evidence type="ECO:0000313" key="2">
    <source>
        <dbReference type="Proteomes" id="UP000007463"/>
    </source>
</evidence>
<dbReference type="RefSeq" id="WP_013685127.1">
    <property type="nucleotide sequence ID" value="NC_015321.1"/>
</dbReference>
<gene>
    <name evidence="1" type="ordered locus">Fluta_0345</name>
</gene>
<dbReference type="Proteomes" id="UP000007463">
    <property type="component" value="Chromosome"/>
</dbReference>
<proteinExistence type="predicted"/>
<dbReference type="AlphaFoldDB" id="F2IDH7"/>
<reference evidence="2" key="2">
    <citation type="submission" date="2011-02" db="EMBL/GenBank/DDBJ databases">
        <title>The complete genome of Fluviicola taffensis DSM 16823.</title>
        <authorList>
            <consortium name="US DOE Joint Genome Institute (JGI-PGF)"/>
            <person name="Lucas S."/>
            <person name="Copeland A."/>
            <person name="Lapidus A."/>
            <person name="Bruce D."/>
            <person name="Goodwin L."/>
            <person name="Pitluck S."/>
            <person name="Kyrpides N."/>
            <person name="Mavromatis K."/>
            <person name="Ivanova N."/>
            <person name="Mikhailova N."/>
            <person name="Pagani I."/>
            <person name="Chertkov O."/>
            <person name="Detter J.C."/>
            <person name="Han C."/>
            <person name="Tapia R."/>
            <person name="Land M."/>
            <person name="Hauser L."/>
            <person name="Markowitz V."/>
            <person name="Cheng J.-F."/>
            <person name="Hugenholtz P."/>
            <person name="Woyke T."/>
            <person name="Wu D."/>
            <person name="Tindall B."/>
            <person name="Pomrenke H.G."/>
            <person name="Brambilla E."/>
            <person name="Klenk H.-P."/>
            <person name="Eisen J.A."/>
        </authorList>
    </citation>
    <scope>NUCLEOTIDE SEQUENCE [LARGE SCALE GENOMIC DNA]</scope>
    <source>
        <strain evidence="2">DSM 16823 / RW262 / RW262</strain>
    </source>
</reference>